<evidence type="ECO:0000313" key="2">
    <source>
        <dbReference type="EMBL" id="ALO67108.1"/>
    </source>
</evidence>
<proteinExistence type="predicted"/>
<evidence type="ECO:0000259" key="1">
    <source>
        <dbReference type="Pfam" id="PF07484"/>
    </source>
</evidence>
<dbReference type="OrthoDB" id="9810174at2"/>
<sequence>MDPFLGEIRMVGFNFDPRGWAFCNGQLMAISQNTALFSLLGTMYGGDGRTTFALPDLRGRVPVHAGQVAANGLTRHEIGETFGQEYVTLTPGEMPAHANGLTAMASEQTTDRPGAGLAPAPGGSYGPITSTVPGQMVGGNQPHLNIQPSLGVNFVIAVEGIFPSRN</sequence>
<dbReference type="SUPFAM" id="SSF88874">
    <property type="entry name" value="Receptor-binding domain of short tail fibre protein gp12"/>
    <property type="match status" value="1"/>
</dbReference>
<gene>
    <name evidence="2" type="ORF">AS189_12105</name>
</gene>
<dbReference type="AlphaFoldDB" id="A0A0S2M090"/>
<reference evidence="3" key="1">
    <citation type="submission" date="2015-11" db="EMBL/GenBank/DDBJ databases">
        <authorList>
            <person name="Kumar R."/>
            <person name="Singh D."/>
            <person name="Swarnkar M.K."/>
            <person name="Singh A.K."/>
            <person name="Kumar S."/>
        </authorList>
    </citation>
    <scope>NUCLEOTIDE SEQUENCE [LARGE SCALE GENOMIC DNA]</scope>
    <source>
        <strain evidence="3">ERGS4:06</strain>
    </source>
</reference>
<reference evidence="2 3" key="2">
    <citation type="journal article" date="2016" name="J. Biotechnol.">
        <title>Complete genome sequence of Arthrobacter alpinus ERGS4:06, a yellow pigmented bacterium tolerant to cold and radiations isolated from Sikkim Himalaya.</title>
        <authorList>
            <person name="Kumar R."/>
            <person name="Singh D."/>
            <person name="Swarnkar M.K."/>
            <person name="Singh A.K."/>
            <person name="Kumar S."/>
        </authorList>
    </citation>
    <scope>NUCLEOTIDE SEQUENCE [LARGE SCALE GENOMIC DNA]</scope>
    <source>
        <strain evidence="2 3">ERGS4:06</strain>
    </source>
</reference>
<accession>A0A0S2M090</accession>
<evidence type="ECO:0000313" key="3">
    <source>
        <dbReference type="Proteomes" id="UP000059574"/>
    </source>
</evidence>
<organism evidence="2 3">
    <name type="scientific">Arthrobacter alpinus</name>
    <dbReference type="NCBI Taxonomy" id="656366"/>
    <lineage>
        <taxon>Bacteria</taxon>
        <taxon>Bacillati</taxon>
        <taxon>Actinomycetota</taxon>
        <taxon>Actinomycetes</taxon>
        <taxon>Micrococcales</taxon>
        <taxon>Micrococcaceae</taxon>
        <taxon>Arthrobacter</taxon>
    </lineage>
</organism>
<feature type="domain" description="Phage tail collar" evidence="1">
    <location>
        <begin position="6"/>
        <end position="62"/>
    </location>
</feature>
<name>A0A0S2M090_9MICC</name>
<dbReference type="Gene3D" id="3.90.1340.10">
    <property type="entry name" value="Phage tail collar domain"/>
    <property type="match status" value="1"/>
</dbReference>
<protein>
    <recommendedName>
        <fullName evidence="1">Phage tail collar domain-containing protein</fullName>
    </recommendedName>
</protein>
<dbReference type="EMBL" id="CP013200">
    <property type="protein sequence ID" value="ALO67108.1"/>
    <property type="molecule type" value="Genomic_DNA"/>
</dbReference>
<dbReference type="InterPro" id="IPR011083">
    <property type="entry name" value="Phage_tail_collar_dom"/>
</dbReference>
<dbReference type="InterPro" id="IPR037053">
    <property type="entry name" value="Phage_tail_collar_dom_sf"/>
</dbReference>
<dbReference type="Pfam" id="PF07484">
    <property type="entry name" value="Collar"/>
    <property type="match status" value="1"/>
</dbReference>
<dbReference type="Proteomes" id="UP000059574">
    <property type="component" value="Chromosome"/>
</dbReference>
<dbReference type="RefSeq" id="WP_062289225.1">
    <property type="nucleotide sequence ID" value="NZ_CP013200.1"/>
</dbReference>